<sequence>MSETVRLRIDIVCAVPKTLDSVVTTSIVGRAREKGLVDIHVHNLHDYATDRFRHIDDTPYGGGAGMILECEPIFSCIEGLQAQRTYDDVIYLTPDGERLANARCVELSMRRNIILLAGHYKGVDQRVRDVLVTRELSIGDYVLTGGELAAAVLTDAIVRLVPGVLGDAESALDDSFMNGLLDAPHYTKPADFRGHRVPDILLSGNHARIRQWRHDQALTKTRERRPDLLSENDGQ</sequence>
<dbReference type="GO" id="GO:0002939">
    <property type="term" value="P:tRNA N1-guanine methylation"/>
    <property type="evidence" value="ECO:0007669"/>
    <property type="project" value="TreeGrafter"/>
</dbReference>
<dbReference type="NCBIfam" id="TIGR00088">
    <property type="entry name" value="trmD"/>
    <property type="match status" value="1"/>
</dbReference>
<keyword evidence="11 15" id="KW-0819">tRNA processing</keyword>
<keyword evidence="9 15" id="KW-0808">Transferase</keyword>
<dbReference type="Pfam" id="PF01746">
    <property type="entry name" value="tRNA_m1G_MT"/>
    <property type="match status" value="1"/>
</dbReference>
<dbReference type="GO" id="GO:0005829">
    <property type="term" value="C:cytosol"/>
    <property type="evidence" value="ECO:0007669"/>
    <property type="project" value="TreeGrafter"/>
</dbReference>
<dbReference type="STRING" id="1895771.BGO89_11115"/>
<gene>
    <name evidence="15" type="primary">trmD</name>
    <name evidence="19" type="ORF">BGO89_11115</name>
</gene>
<evidence type="ECO:0000256" key="17">
    <source>
        <dbReference type="RuleBase" id="RU003464"/>
    </source>
</evidence>
<dbReference type="HAMAP" id="MF_00605">
    <property type="entry name" value="TrmD"/>
    <property type="match status" value="1"/>
</dbReference>
<reference evidence="19 20" key="1">
    <citation type="submission" date="2016-09" db="EMBL/GenBank/DDBJ databases">
        <title>Genome-resolved meta-omics ties microbial dynamics to process performance in biotechnology for thiocyanate degradation.</title>
        <authorList>
            <person name="Kantor R.S."/>
            <person name="Huddy R.J."/>
            <person name="Iyer R."/>
            <person name="Thomas B.C."/>
            <person name="Brown C.T."/>
            <person name="Anantharaman K."/>
            <person name="Tringe S."/>
            <person name="Hettich R.L."/>
            <person name="Harrison S.T."/>
            <person name="Banfield J.F."/>
        </authorList>
    </citation>
    <scope>NUCLEOTIDE SEQUENCE [LARGE SCALE GENOMIC DNA]</scope>
    <source>
        <strain evidence="19">59-99</strain>
    </source>
</reference>
<dbReference type="InterPro" id="IPR002649">
    <property type="entry name" value="tRNA_m1G_MeTrfase_TrmD"/>
</dbReference>
<dbReference type="PANTHER" id="PTHR46417">
    <property type="entry name" value="TRNA (GUANINE-N(1)-)-METHYLTRANSFERASE"/>
    <property type="match status" value="1"/>
</dbReference>
<dbReference type="InterPro" id="IPR029026">
    <property type="entry name" value="tRNA_m1G_MTases_N"/>
</dbReference>
<evidence type="ECO:0000256" key="14">
    <source>
        <dbReference type="ARBA" id="ARBA00047783"/>
    </source>
</evidence>
<evidence type="ECO:0000256" key="5">
    <source>
        <dbReference type="ARBA" id="ARBA00012807"/>
    </source>
</evidence>
<evidence type="ECO:0000256" key="3">
    <source>
        <dbReference type="ARBA" id="ARBA00007630"/>
    </source>
</evidence>
<dbReference type="PIRSF" id="PIRSF000386">
    <property type="entry name" value="tRNA_mtase"/>
    <property type="match status" value="1"/>
</dbReference>
<organism evidence="19 20">
    <name type="scientific">Candidatus Kapaibacterium thiocyanatum</name>
    <dbReference type="NCBI Taxonomy" id="1895771"/>
    <lineage>
        <taxon>Bacteria</taxon>
        <taxon>Pseudomonadati</taxon>
        <taxon>Candidatus Kapaibacteriota</taxon>
        <taxon>Candidatus Kapaibacteriia</taxon>
        <taxon>Candidatus Kapaibacteriales</taxon>
        <taxon>Candidatus Kapaibacteriaceae</taxon>
        <taxon>Candidatus Kapaibacterium</taxon>
    </lineage>
</organism>
<keyword evidence="8 15" id="KW-0489">Methyltransferase</keyword>
<feature type="binding site" evidence="15 16">
    <location>
        <position position="118"/>
    </location>
    <ligand>
        <name>S-adenosyl-L-methionine</name>
        <dbReference type="ChEBI" id="CHEBI:59789"/>
    </ligand>
</feature>
<comment type="catalytic activity">
    <reaction evidence="14 15 17">
        <text>guanosine(37) in tRNA + S-adenosyl-L-methionine = N(1)-methylguanosine(37) in tRNA + S-adenosyl-L-homocysteine + H(+)</text>
        <dbReference type="Rhea" id="RHEA:36899"/>
        <dbReference type="Rhea" id="RHEA-COMP:10145"/>
        <dbReference type="Rhea" id="RHEA-COMP:10147"/>
        <dbReference type="ChEBI" id="CHEBI:15378"/>
        <dbReference type="ChEBI" id="CHEBI:57856"/>
        <dbReference type="ChEBI" id="CHEBI:59789"/>
        <dbReference type="ChEBI" id="CHEBI:73542"/>
        <dbReference type="ChEBI" id="CHEBI:74269"/>
        <dbReference type="EC" id="2.1.1.228"/>
    </reaction>
</comment>
<evidence type="ECO:0000256" key="7">
    <source>
        <dbReference type="ARBA" id="ARBA00022490"/>
    </source>
</evidence>
<comment type="similarity">
    <text evidence="3 15 17">Belongs to the RNA methyltransferase TrmD family.</text>
</comment>
<comment type="function">
    <text evidence="1 15 17">Specifically methylates guanosine-37 in various tRNAs.</text>
</comment>
<dbReference type="GO" id="GO:0052906">
    <property type="term" value="F:tRNA (guanine(37)-N1)-methyltransferase activity"/>
    <property type="evidence" value="ECO:0007669"/>
    <property type="project" value="UniProtKB-UniRule"/>
</dbReference>
<evidence type="ECO:0000256" key="12">
    <source>
        <dbReference type="ARBA" id="ARBA00029736"/>
    </source>
</evidence>
<feature type="domain" description="tRNA methyltransferase TRMD/TRM10-type" evidence="18">
    <location>
        <begin position="7"/>
        <end position="230"/>
    </location>
</feature>
<dbReference type="AlphaFoldDB" id="A0A1M3KXB2"/>
<evidence type="ECO:0000256" key="15">
    <source>
        <dbReference type="HAMAP-Rule" id="MF_00605"/>
    </source>
</evidence>
<evidence type="ECO:0000256" key="6">
    <source>
        <dbReference type="ARBA" id="ARBA00014679"/>
    </source>
</evidence>
<dbReference type="CDD" id="cd18080">
    <property type="entry name" value="TrmD-like"/>
    <property type="match status" value="1"/>
</dbReference>
<evidence type="ECO:0000256" key="9">
    <source>
        <dbReference type="ARBA" id="ARBA00022679"/>
    </source>
</evidence>
<evidence type="ECO:0000256" key="10">
    <source>
        <dbReference type="ARBA" id="ARBA00022691"/>
    </source>
</evidence>
<evidence type="ECO:0000256" key="8">
    <source>
        <dbReference type="ARBA" id="ARBA00022603"/>
    </source>
</evidence>
<name>A0A1M3KXB2_9BACT</name>
<keyword evidence="7 15" id="KW-0963">Cytoplasm</keyword>
<evidence type="ECO:0000313" key="19">
    <source>
        <dbReference type="EMBL" id="OJX57052.1"/>
    </source>
</evidence>
<dbReference type="EMBL" id="MKVH01000024">
    <property type="protein sequence ID" value="OJX57052.1"/>
    <property type="molecule type" value="Genomic_DNA"/>
</dbReference>
<evidence type="ECO:0000256" key="4">
    <source>
        <dbReference type="ARBA" id="ARBA00011738"/>
    </source>
</evidence>
<dbReference type="SUPFAM" id="SSF75217">
    <property type="entry name" value="alpha/beta knot"/>
    <property type="match status" value="1"/>
</dbReference>
<dbReference type="FunFam" id="1.10.1270.20:FF:000001">
    <property type="entry name" value="tRNA (guanine-N(1)-)-methyltransferase"/>
    <property type="match status" value="1"/>
</dbReference>
<dbReference type="FunFam" id="3.40.1280.10:FF:000001">
    <property type="entry name" value="tRNA (guanine-N(1)-)-methyltransferase"/>
    <property type="match status" value="1"/>
</dbReference>
<comment type="subunit">
    <text evidence="4 15 17">Homodimer.</text>
</comment>
<proteinExistence type="inferred from homology"/>
<evidence type="ECO:0000256" key="2">
    <source>
        <dbReference type="ARBA" id="ARBA00004496"/>
    </source>
</evidence>
<dbReference type="Gene3D" id="1.10.1270.20">
    <property type="entry name" value="tRNA(m1g37)methyltransferase, domain 2"/>
    <property type="match status" value="1"/>
</dbReference>
<evidence type="ECO:0000256" key="11">
    <source>
        <dbReference type="ARBA" id="ARBA00022694"/>
    </source>
</evidence>
<evidence type="ECO:0000256" key="16">
    <source>
        <dbReference type="PIRSR" id="PIRSR000386-1"/>
    </source>
</evidence>
<protein>
    <recommendedName>
        <fullName evidence="6 15">tRNA (guanine-N(1)-)-methyltransferase</fullName>
        <ecNumber evidence="5 15">2.1.1.228</ecNumber>
    </recommendedName>
    <alternativeName>
        <fullName evidence="12 15">M1G-methyltransferase</fullName>
    </alternativeName>
    <alternativeName>
        <fullName evidence="13 15">tRNA [GM37] methyltransferase</fullName>
    </alternativeName>
</protein>
<dbReference type="NCBIfam" id="NF000648">
    <property type="entry name" value="PRK00026.1"/>
    <property type="match status" value="1"/>
</dbReference>
<dbReference type="InterPro" id="IPR023148">
    <property type="entry name" value="tRNA_m1G_MeTrfase_C_sf"/>
</dbReference>
<feature type="binding site" evidence="15 16">
    <location>
        <begin position="138"/>
        <end position="143"/>
    </location>
    <ligand>
        <name>S-adenosyl-L-methionine</name>
        <dbReference type="ChEBI" id="CHEBI:59789"/>
    </ligand>
</feature>
<evidence type="ECO:0000256" key="13">
    <source>
        <dbReference type="ARBA" id="ARBA00033392"/>
    </source>
</evidence>
<dbReference type="Proteomes" id="UP000184233">
    <property type="component" value="Unassembled WGS sequence"/>
</dbReference>
<dbReference type="InterPro" id="IPR029028">
    <property type="entry name" value="Alpha/beta_knot_MTases"/>
</dbReference>
<keyword evidence="10 15" id="KW-0949">S-adenosyl-L-methionine</keyword>
<evidence type="ECO:0000259" key="18">
    <source>
        <dbReference type="Pfam" id="PF01746"/>
    </source>
</evidence>
<evidence type="ECO:0000313" key="20">
    <source>
        <dbReference type="Proteomes" id="UP000184233"/>
    </source>
</evidence>
<dbReference type="Gene3D" id="3.40.1280.10">
    <property type="match status" value="1"/>
</dbReference>
<evidence type="ECO:0000256" key="1">
    <source>
        <dbReference type="ARBA" id="ARBA00002634"/>
    </source>
</evidence>
<accession>A0A1M3KXB2</accession>
<comment type="subcellular location">
    <subcellularLocation>
        <location evidence="2 15 17">Cytoplasm</location>
    </subcellularLocation>
</comment>
<comment type="caution">
    <text evidence="19">The sequence shown here is derived from an EMBL/GenBank/DDBJ whole genome shotgun (WGS) entry which is preliminary data.</text>
</comment>
<dbReference type="PANTHER" id="PTHR46417:SF1">
    <property type="entry name" value="TRNA (GUANINE-N(1)-)-METHYLTRANSFERASE"/>
    <property type="match status" value="1"/>
</dbReference>
<dbReference type="InterPro" id="IPR016009">
    <property type="entry name" value="tRNA_MeTrfase_TRMD/TRM10"/>
</dbReference>
<dbReference type="EC" id="2.1.1.228" evidence="5 15"/>